<feature type="region of interest" description="Disordered" evidence="5">
    <location>
        <begin position="301"/>
        <end position="330"/>
    </location>
</feature>
<feature type="region of interest" description="Disordered" evidence="5">
    <location>
        <begin position="515"/>
        <end position="557"/>
    </location>
</feature>
<dbReference type="InterPro" id="IPR000719">
    <property type="entry name" value="Prot_kinase_dom"/>
</dbReference>
<dbReference type="InterPro" id="IPR017441">
    <property type="entry name" value="Protein_kinase_ATP_BS"/>
</dbReference>
<gene>
    <name evidence="7" type="ORF">GMARGA_LOCUS8808</name>
</gene>
<dbReference type="EMBL" id="CAJVQB010004587">
    <property type="protein sequence ID" value="CAG8640301.1"/>
    <property type="molecule type" value="Genomic_DNA"/>
</dbReference>
<dbReference type="InterPro" id="IPR011009">
    <property type="entry name" value="Kinase-like_dom_sf"/>
</dbReference>
<evidence type="ECO:0000313" key="8">
    <source>
        <dbReference type="Proteomes" id="UP000789901"/>
    </source>
</evidence>
<feature type="compositionally biased region" description="Low complexity" evidence="5">
    <location>
        <begin position="317"/>
        <end position="330"/>
    </location>
</feature>
<dbReference type="InterPro" id="IPR016024">
    <property type="entry name" value="ARM-type_fold"/>
</dbReference>
<dbReference type="Pfam" id="PF00069">
    <property type="entry name" value="Pkinase"/>
    <property type="match status" value="1"/>
</dbReference>
<dbReference type="PROSITE" id="PS00107">
    <property type="entry name" value="PROTEIN_KINASE_ATP"/>
    <property type="match status" value="1"/>
</dbReference>
<comment type="caution">
    <text evidence="7">The sequence shown here is derived from an EMBL/GenBank/DDBJ whole genome shotgun (WGS) entry which is preliminary data.</text>
</comment>
<feature type="compositionally biased region" description="Polar residues" evidence="5">
    <location>
        <begin position="515"/>
        <end position="529"/>
    </location>
</feature>
<dbReference type="PROSITE" id="PS00108">
    <property type="entry name" value="PROTEIN_KINASE_ST"/>
    <property type="match status" value="1"/>
</dbReference>
<dbReference type="SMART" id="SM00220">
    <property type="entry name" value="S_TKc"/>
    <property type="match status" value="1"/>
</dbReference>
<organism evidence="7 8">
    <name type="scientific">Gigaspora margarita</name>
    <dbReference type="NCBI Taxonomy" id="4874"/>
    <lineage>
        <taxon>Eukaryota</taxon>
        <taxon>Fungi</taxon>
        <taxon>Fungi incertae sedis</taxon>
        <taxon>Mucoromycota</taxon>
        <taxon>Glomeromycotina</taxon>
        <taxon>Glomeromycetes</taxon>
        <taxon>Diversisporales</taxon>
        <taxon>Gigasporaceae</taxon>
        <taxon>Gigaspora</taxon>
    </lineage>
</organism>
<feature type="compositionally biased region" description="Polar residues" evidence="5">
    <location>
        <begin position="540"/>
        <end position="554"/>
    </location>
</feature>
<feature type="domain" description="Protein kinase" evidence="6">
    <location>
        <begin position="29"/>
        <end position="268"/>
    </location>
</feature>
<dbReference type="InterPro" id="IPR008271">
    <property type="entry name" value="Ser/Thr_kinase_AS"/>
</dbReference>
<dbReference type="Gene3D" id="1.10.510.10">
    <property type="entry name" value="Transferase(Phosphotransferase) domain 1"/>
    <property type="match status" value="1"/>
</dbReference>
<evidence type="ECO:0000313" key="7">
    <source>
        <dbReference type="EMBL" id="CAG8640301.1"/>
    </source>
</evidence>
<proteinExistence type="predicted"/>
<accession>A0ABN7UPP4</accession>
<feature type="compositionally biased region" description="Polar residues" evidence="5">
    <location>
        <begin position="427"/>
        <end position="445"/>
    </location>
</feature>
<evidence type="ECO:0000259" key="6">
    <source>
        <dbReference type="PROSITE" id="PS50011"/>
    </source>
</evidence>
<dbReference type="Gene3D" id="1.25.10.10">
    <property type="entry name" value="Leucine-rich Repeat Variant"/>
    <property type="match status" value="2"/>
</dbReference>
<feature type="compositionally biased region" description="Polar residues" evidence="5">
    <location>
        <begin position="405"/>
        <end position="418"/>
    </location>
</feature>
<protein>
    <recommendedName>
        <fullName evidence="1">non-specific serine/threonine protein kinase</fullName>
        <ecNumber evidence="1">2.7.11.1</ecNumber>
    </recommendedName>
</protein>
<name>A0ABN7UPP4_GIGMA</name>
<feature type="region of interest" description="Disordered" evidence="5">
    <location>
        <begin position="405"/>
        <end position="458"/>
    </location>
</feature>
<dbReference type="PANTHER" id="PTHR48012">
    <property type="entry name" value="STERILE20-LIKE KINASE, ISOFORM B-RELATED"/>
    <property type="match status" value="1"/>
</dbReference>
<evidence type="ECO:0000256" key="2">
    <source>
        <dbReference type="ARBA" id="ARBA00022741"/>
    </source>
</evidence>
<dbReference type="SUPFAM" id="SSF48371">
    <property type="entry name" value="ARM repeat"/>
    <property type="match status" value="1"/>
</dbReference>
<dbReference type="InterPro" id="IPR011989">
    <property type="entry name" value="ARM-like"/>
</dbReference>
<dbReference type="Proteomes" id="UP000789901">
    <property type="component" value="Unassembled WGS sequence"/>
</dbReference>
<evidence type="ECO:0000256" key="4">
    <source>
        <dbReference type="PROSITE-ProRule" id="PRU10141"/>
    </source>
</evidence>
<keyword evidence="3 4" id="KW-0067">ATP-binding</keyword>
<evidence type="ECO:0000256" key="3">
    <source>
        <dbReference type="ARBA" id="ARBA00022840"/>
    </source>
</evidence>
<reference evidence="7 8" key="1">
    <citation type="submission" date="2021-06" db="EMBL/GenBank/DDBJ databases">
        <authorList>
            <person name="Kallberg Y."/>
            <person name="Tangrot J."/>
            <person name="Rosling A."/>
        </authorList>
    </citation>
    <scope>NUCLEOTIDE SEQUENCE [LARGE SCALE GENOMIC DNA]</scope>
    <source>
        <strain evidence="7 8">120-4 pot B 10/14</strain>
    </source>
</reference>
<evidence type="ECO:0000256" key="1">
    <source>
        <dbReference type="ARBA" id="ARBA00012513"/>
    </source>
</evidence>
<evidence type="ECO:0000256" key="5">
    <source>
        <dbReference type="SAM" id="MobiDB-lite"/>
    </source>
</evidence>
<feature type="binding site" evidence="4">
    <location>
        <position position="58"/>
    </location>
    <ligand>
        <name>ATP</name>
        <dbReference type="ChEBI" id="CHEBI:30616"/>
    </ligand>
</feature>
<keyword evidence="8" id="KW-1185">Reference proteome</keyword>
<dbReference type="InterPro" id="IPR050629">
    <property type="entry name" value="STE20/SPS1-PAK"/>
</dbReference>
<dbReference type="CDD" id="cd06627">
    <property type="entry name" value="STKc_Cdc7_like"/>
    <property type="match status" value="1"/>
</dbReference>
<dbReference type="PROSITE" id="PS50011">
    <property type="entry name" value="PROTEIN_KINASE_DOM"/>
    <property type="match status" value="1"/>
</dbReference>
<dbReference type="SUPFAM" id="SSF56112">
    <property type="entry name" value="Protein kinase-like (PK-like)"/>
    <property type="match status" value="1"/>
</dbReference>
<sequence>MSYFLYTTQLQNPYFVNGRELERRWGQLKIIKECLGKGSFGSVYKALNMKTGEAVAIKQVKISDLPKSDLTFIMSEIELLKNLNVRKDYFILKKKFCENGSLLNVCKKFGKFPENLVAIYISQVLQGLLYLHDQGVIHRDIKGANILTTKEGLVKLADFGVATKTANLSDFSVVGSPYWMAPEIIELSGATTSSDIWSVGCVVIELLEGKPPYHNLEPMPALFRIVEDEHPPLPESASPAVKDFLMQCFQKDSNLRVSAKKLLKHPWIASVRKPNVTTEFEDAIRSVQEWNEALKDAKFEKHKRRRSGSIKQSFTMPSKSKSPLISSSLSPKIPDFTPPVNNWDNLMSLGSSTLMSNSLNSQNNRLSVFLEQAEVEENNNWDNDFMDSISLSQISDIKTKRLSTNYSNTDIQNQQPDYESSDDDSQTVRPNQFNNGLIKNNQSVPKNRGKQIITEDNGLKDKDNGLEYVQDTIIHLPSKSVNNSNLVLESSTTASNGTLDVEQVTDEFKRHTRAYTTNDLPIQTNGVTKRSNKPLEPLPSQKSISLTAPSSSRKPQIGIPDYQVSDKIMFSSSRVSPPVQQEFQELNEFQQYQELEDEQDYNQAFRDSDDDYDEIHTLKFSSHLYYDSWKGDNSSDEDDPFTELEEKFDEMDMDAHIARDKYANACSRLAELLNLLQPTESEDRLISSCVQIIDLLTEHQELKNHFIIYHGVIPITEVLEICVNTDLLSKLLKIVNIIIADNIDLQENLCLVGGIPIIMSFTSKRYPYEIRVEAAMFIRQICHTSPIILQMFISCQGLKIFVDFLQEEYTEHKELIWIAVNGIYCVFELQSPTPKNDFCRLLAKIGVLDPLAITLHNVIMDDDPSANTYVCRIVNIFLMFSRGDAYVKEFMATRTRVVTRIFEDLYKLPSHLIVTVLKCVKNISMNSSTLDALQKSKSIQTLTALLDKQVPSYVTEISNQVLNTMFNLCRIDKSRQEEAARAGLIPHLVYFASNKTPVRHFAIPILCEMAHTGQSCRDLLWQNDVLQLYLNLLIDKSWQVSAFEAILVWFQEETSRVEPILLQQNNIELILKSFVVAKANSFENILEPLYMITQLSAPVTCVLAQPSFFNRLLHRFGHPKPVVRLNLLRILKSICEVHPQREVVIKRYGLFEIIIKMSAEDPAVLIRELAKEILQQGYFSN</sequence>
<keyword evidence="2 4" id="KW-0547">Nucleotide-binding</keyword>
<dbReference type="PANTHER" id="PTHR48012:SF26">
    <property type="entry name" value="SERINE_THREONINE-PROTEIN KINASE DDB_G0283821-RELATED"/>
    <property type="match status" value="1"/>
</dbReference>
<dbReference type="EC" id="2.7.11.1" evidence="1"/>